<evidence type="ECO:0000256" key="13">
    <source>
        <dbReference type="SAM" id="MobiDB-lite"/>
    </source>
</evidence>
<sequence>MNNQLKQSLFDVPTNTRLTIGSIAPVLDRFVKPGYLTPNESNYLQLILVERLAENSTDKELLKLLSRFLTPLIYDDIVEERNLSKLCGYPVCHKRSIKNKTLNINKIRTPYSYLNNYCTKEHYQCSEFYKNQLLDEAVFNRSNITFVKVGELFYEKNISLLEDLWEFKQDNEELSLVEILRKLNLNQDKHITSTSSSDNNGNGNGNDNRNSITTINSNKEKPNFGKVSFETDLLSDVIERYSSVNREENFNDIKCDDESNDESNDENGSINIDKKKHKSIEGYQAIF</sequence>
<dbReference type="EMBL" id="KV454488">
    <property type="protein sequence ID" value="ODV59050.1"/>
    <property type="molecule type" value="Genomic_DNA"/>
</dbReference>
<dbReference type="OrthoDB" id="2590500at2759"/>
<comment type="catalytic activity">
    <reaction evidence="10 12">
        <text>O-phospho-L-threonyl-[protein] + H2O = L-threonyl-[protein] + phosphate</text>
        <dbReference type="Rhea" id="RHEA:47004"/>
        <dbReference type="Rhea" id="RHEA-COMP:11060"/>
        <dbReference type="Rhea" id="RHEA-COMP:11605"/>
        <dbReference type="ChEBI" id="CHEBI:15377"/>
        <dbReference type="ChEBI" id="CHEBI:30013"/>
        <dbReference type="ChEBI" id="CHEBI:43474"/>
        <dbReference type="ChEBI" id="CHEBI:61977"/>
        <dbReference type="EC" id="3.1.3.16"/>
    </reaction>
</comment>
<dbReference type="InterPro" id="IPR039693">
    <property type="entry name" value="Rtr1/RPAP2"/>
</dbReference>
<dbReference type="AlphaFoldDB" id="A0A1D2VBR3"/>
<feature type="compositionally biased region" description="Low complexity" evidence="13">
    <location>
        <begin position="192"/>
        <end position="211"/>
    </location>
</feature>
<comment type="similarity">
    <text evidence="2 11 12">Belongs to the RPAP2 family.</text>
</comment>
<evidence type="ECO:0000256" key="5">
    <source>
        <dbReference type="ARBA" id="ARBA00022801"/>
    </source>
</evidence>
<evidence type="ECO:0000256" key="7">
    <source>
        <dbReference type="ARBA" id="ARBA00022912"/>
    </source>
</evidence>
<dbReference type="PROSITE" id="PS51479">
    <property type="entry name" value="ZF_RTR1"/>
    <property type="match status" value="1"/>
</dbReference>
<accession>A0A1D2VBR3</accession>
<evidence type="ECO:0000256" key="4">
    <source>
        <dbReference type="ARBA" id="ARBA00022771"/>
    </source>
</evidence>
<evidence type="ECO:0000259" key="14">
    <source>
        <dbReference type="PROSITE" id="PS51479"/>
    </source>
</evidence>
<evidence type="ECO:0000256" key="10">
    <source>
        <dbReference type="ARBA" id="ARBA00048336"/>
    </source>
</evidence>
<evidence type="ECO:0000256" key="1">
    <source>
        <dbReference type="ARBA" id="ARBA00004123"/>
    </source>
</evidence>
<comment type="function">
    <text evidence="12">Putative RNA polymerase II subunit B1 C-terminal domain (CTD) phosphatase involved in RNA polymerase II transcription regulation.</text>
</comment>
<dbReference type="InterPro" id="IPR007308">
    <property type="entry name" value="Rtr1/RPAP2_dom"/>
</dbReference>
<dbReference type="GO" id="GO:0043175">
    <property type="term" value="F:RNA polymerase core enzyme binding"/>
    <property type="evidence" value="ECO:0007669"/>
    <property type="project" value="UniProtKB-UniRule"/>
</dbReference>
<proteinExistence type="inferred from homology"/>
<evidence type="ECO:0000256" key="6">
    <source>
        <dbReference type="ARBA" id="ARBA00022833"/>
    </source>
</evidence>
<dbReference type="GO" id="GO:0005737">
    <property type="term" value="C:cytoplasm"/>
    <property type="evidence" value="ECO:0007669"/>
    <property type="project" value="TreeGrafter"/>
</dbReference>
<gene>
    <name evidence="15" type="ORF">ASCRUDRAFT_15156</name>
</gene>
<comment type="subcellular location">
    <subcellularLocation>
        <location evidence="1 12">Nucleus</location>
    </subcellularLocation>
</comment>
<dbReference type="FunCoup" id="A0A1D2VBR3">
    <property type="interactions" value="333"/>
</dbReference>
<dbReference type="STRING" id="1344418.A0A1D2VBR3"/>
<feature type="region of interest" description="Disordered" evidence="13">
    <location>
        <begin position="252"/>
        <end position="273"/>
    </location>
</feature>
<keyword evidence="8 12" id="KW-0539">Nucleus</keyword>
<name>A0A1D2VBR3_9ASCO</name>
<comment type="catalytic activity">
    <reaction evidence="9 12">
        <text>O-phospho-L-seryl-[protein] + H2O = L-seryl-[protein] + phosphate</text>
        <dbReference type="Rhea" id="RHEA:20629"/>
        <dbReference type="Rhea" id="RHEA-COMP:9863"/>
        <dbReference type="Rhea" id="RHEA-COMP:11604"/>
        <dbReference type="ChEBI" id="CHEBI:15377"/>
        <dbReference type="ChEBI" id="CHEBI:29999"/>
        <dbReference type="ChEBI" id="CHEBI:43474"/>
        <dbReference type="ChEBI" id="CHEBI:83421"/>
        <dbReference type="EC" id="3.1.3.16"/>
    </reaction>
</comment>
<keyword evidence="5 12" id="KW-0378">Hydrolase</keyword>
<keyword evidence="6 12" id="KW-0862">Zinc</keyword>
<evidence type="ECO:0000313" key="15">
    <source>
        <dbReference type="EMBL" id="ODV59050.1"/>
    </source>
</evidence>
<evidence type="ECO:0000313" key="16">
    <source>
        <dbReference type="Proteomes" id="UP000095038"/>
    </source>
</evidence>
<evidence type="ECO:0000256" key="11">
    <source>
        <dbReference type="PROSITE-ProRule" id="PRU00812"/>
    </source>
</evidence>
<dbReference type="GO" id="GO:0008270">
    <property type="term" value="F:zinc ion binding"/>
    <property type="evidence" value="ECO:0007669"/>
    <property type="project" value="UniProtKB-KW"/>
</dbReference>
<dbReference type="InterPro" id="IPR038534">
    <property type="entry name" value="Rtr1/RPAP2_sf"/>
</dbReference>
<keyword evidence="16" id="KW-1185">Reference proteome</keyword>
<feature type="domain" description="RTR1-type" evidence="14">
    <location>
        <begin position="64"/>
        <end position="142"/>
    </location>
</feature>
<evidence type="ECO:0000256" key="9">
    <source>
        <dbReference type="ARBA" id="ARBA00047761"/>
    </source>
</evidence>
<reference evidence="16" key="1">
    <citation type="submission" date="2016-05" db="EMBL/GenBank/DDBJ databases">
        <title>Comparative genomics of biotechnologically important yeasts.</title>
        <authorList>
            <consortium name="DOE Joint Genome Institute"/>
            <person name="Riley R."/>
            <person name="Haridas S."/>
            <person name="Wolfe K.H."/>
            <person name="Lopes M.R."/>
            <person name="Hittinger C.T."/>
            <person name="Goker M."/>
            <person name="Salamov A."/>
            <person name="Wisecaver J."/>
            <person name="Long T.M."/>
            <person name="Aerts A.L."/>
            <person name="Barry K."/>
            <person name="Choi C."/>
            <person name="Clum A."/>
            <person name="Coughlan A.Y."/>
            <person name="Deshpande S."/>
            <person name="Douglass A.P."/>
            <person name="Hanson S.J."/>
            <person name="Klenk H.-P."/>
            <person name="Labutti K."/>
            <person name="Lapidus A."/>
            <person name="Lindquist E."/>
            <person name="Lipzen A."/>
            <person name="Meier-Kolthoff J.P."/>
            <person name="Ohm R.A."/>
            <person name="Otillar R.P."/>
            <person name="Pangilinan J."/>
            <person name="Peng Y."/>
            <person name="Rokas A."/>
            <person name="Rosa C.A."/>
            <person name="Scheuner C."/>
            <person name="Sibirny A.A."/>
            <person name="Slot J.C."/>
            <person name="Stielow J.B."/>
            <person name="Sun H."/>
            <person name="Kurtzman C.P."/>
            <person name="Blackwell M."/>
            <person name="Grigoriev I.V."/>
            <person name="Jeffries T.W."/>
        </authorList>
    </citation>
    <scope>NUCLEOTIDE SEQUENCE [LARGE SCALE GENOMIC DNA]</scope>
    <source>
        <strain evidence="16">DSM 1968</strain>
    </source>
</reference>
<protein>
    <recommendedName>
        <fullName evidence="12">RNA polymerase II subunit B1 CTD phosphatase RPAP2 homolog</fullName>
        <ecNumber evidence="12">3.1.3.16</ecNumber>
    </recommendedName>
</protein>
<dbReference type="Gene3D" id="1.25.40.820">
    <property type="match status" value="1"/>
</dbReference>
<evidence type="ECO:0000256" key="2">
    <source>
        <dbReference type="ARBA" id="ARBA00005676"/>
    </source>
</evidence>
<dbReference type="InParanoid" id="A0A1D2VBR3"/>
<dbReference type="GO" id="GO:0005634">
    <property type="term" value="C:nucleus"/>
    <property type="evidence" value="ECO:0007669"/>
    <property type="project" value="UniProtKB-SubCell"/>
</dbReference>
<dbReference type="PANTHER" id="PTHR14732">
    <property type="entry name" value="RNA POLYMERASE II SUBUNIT B1 CTD PHOSPHATASE RPAP2-RELATED"/>
    <property type="match status" value="1"/>
</dbReference>
<dbReference type="PANTHER" id="PTHR14732:SF0">
    <property type="entry name" value="RNA POLYMERASE II SUBUNIT B1 CTD PHOSPHATASE RPAP2-RELATED"/>
    <property type="match status" value="1"/>
</dbReference>
<organism evidence="15 16">
    <name type="scientific">Ascoidea rubescens DSM 1968</name>
    <dbReference type="NCBI Taxonomy" id="1344418"/>
    <lineage>
        <taxon>Eukaryota</taxon>
        <taxon>Fungi</taxon>
        <taxon>Dikarya</taxon>
        <taxon>Ascomycota</taxon>
        <taxon>Saccharomycotina</taxon>
        <taxon>Saccharomycetes</taxon>
        <taxon>Ascoideaceae</taxon>
        <taxon>Ascoidea</taxon>
    </lineage>
</organism>
<evidence type="ECO:0000256" key="3">
    <source>
        <dbReference type="ARBA" id="ARBA00022723"/>
    </source>
</evidence>
<dbReference type="EC" id="3.1.3.16" evidence="12"/>
<dbReference type="Pfam" id="PF04181">
    <property type="entry name" value="RPAP2_Rtr1"/>
    <property type="match status" value="1"/>
</dbReference>
<keyword evidence="4 12" id="KW-0863">Zinc-finger</keyword>
<dbReference type="Proteomes" id="UP000095038">
    <property type="component" value="Unassembled WGS sequence"/>
</dbReference>
<dbReference type="GeneID" id="30962930"/>
<evidence type="ECO:0000256" key="8">
    <source>
        <dbReference type="ARBA" id="ARBA00023242"/>
    </source>
</evidence>
<keyword evidence="3 12" id="KW-0479">Metal-binding</keyword>
<keyword evidence="7 12" id="KW-0904">Protein phosphatase</keyword>
<feature type="region of interest" description="Disordered" evidence="13">
    <location>
        <begin position="191"/>
        <end position="219"/>
    </location>
</feature>
<dbReference type="RefSeq" id="XP_020045357.1">
    <property type="nucleotide sequence ID" value="XM_020189294.1"/>
</dbReference>
<evidence type="ECO:0000256" key="12">
    <source>
        <dbReference type="RuleBase" id="RU367080"/>
    </source>
</evidence>
<dbReference type="GO" id="GO:0008420">
    <property type="term" value="F:RNA polymerase II CTD heptapeptide repeat phosphatase activity"/>
    <property type="evidence" value="ECO:0007669"/>
    <property type="project" value="UniProtKB-UniRule"/>
</dbReference>